<gene>
    <name evidence="2" type="ORF">ABOD76_11995</name>
</gene>
<accession>A0AAU7UEY9</accession>
<dbReference type="PROSITE" id="PS51257">
    <property type="entry name" value="PROKAR_LIPOPROTEIN"/>
    <property type="match status" value="1"/>
</dbReference>
<feature type="signal peptide" evidence="1">
    <location>
        <begin position="1"/>
        <end position="19"/>
    </location>
</feature>
<proteinExistence type="predicted"/>
<evidence type="ECO:0000313" key="2">
    <source>
        <dbReference type="EMBL" id="XBV86995.1"/>
    </source>
</evidence>
<dbReference type="AlphaFoldDB" id="A0AAU7UEY9"/>
<evidence type="ECO:0008006" key="3">
    <source>
        <dbReference type="Google" id="ProtNLM"/>
    </source>
</evidence>
<organism evidence="2">
    <name type="scientific">Deinococcus sonorensis KR-87</name>
    <dbReference type="NCBI Taxonomy" id="694439"/>
    <lineage>
        <taxon>Bacteria</taxon>
        <taxon>Thermotogati</taxon>
        <taxon>Deinococcota</taxon>
        <taxon>Deinococci</taxon>
        <taxon>Deinococcales</taxon>
        <taxon>Deinococcaceae</taxon>
        <taxon>Deinococcus</taxon>
    </lineage>
</organism>
<name>A0AAU7UEY9_9DEIO</name>
<evidence type="ECO:0000256" key="1">
    <source>
        <dbReference type="SAM" id="SignalP"/>
    </source>
</evidence>
<dbReference type="RefSeq" id="WP_350245092.1">
    <property type="nucleotide sequence ID" value="NZ_CP158299.1"/>
</dbReference>
<dbReference type="KEGG" id="dsc:ABOD76_11995"/>
<dbReference type="EMBL" id="CP158299">
    <property type="protein sequence ID" value="XBV86995.1"/>
    <property type="molecule type" value="Genomic_DNA"/>
</dbReference>
<feature type="chain" id="PRO_5043616474" description="Lipoprotein" evidence="1">
    <location>
        <begin position="20"/>
        <end position="168"/>
    </location>
</feature>
<reference evidence="2" key="1">
    <citation type="submission" date="2024-06" db="EMBL/GenBank/DDBJ databases">
        <title>Draft Genome Sequence of Deinococcus sonorensis Type Strain KR-87, a Biofilm Producing Representative of the Genus Deinococcus.</title>
        <authorList>
            <person name="Boren L.S."/>
            <person name="Grosso R.A."/>
            <person name="Hugenberg-Cox A.N."/>
            <person name="Hill J.T.E."/>
            <person name="Albert C.M."/>
            <person name="Tuohy J.M."/>
        </authorList>
    </citation>
    <scope>NUCLEOTIDE SEQUENCE</scope>
    <source>
        <strain evidence="2">KR-87</strain>
    </source>
</reference>
<protein>
    <recommendedName>
        <fullName evidence="3">Lipoprotein</fullName>
    </recommendedName>
</protein>
<keyword evidence="1" id="KW-0732">Signal</keyword>
<sequence length="168" mass="17158">MRHSLLPAALLPVLLAACGGGGSPTTPPPGTGQGSALTTRLGACAVVNQSADPAASSCLTGAYTGKTLSGAECSLTVRADGGYDYVSPTLTYTFTATAQATRVFGHNSIEGSHQVIWLINDPMTANEPKELNFEARWGANIAAPKLEIEAMKHLNGGGSVSSTCNVPL</sequence>